<feature type="transmembrane region" description="Helical" evidence="8">
    <location>
        <begin position="12"/>
        <end position="45"/>
    </location>
</feature>
<dbReference type="FunFam" id="1.10.3470.10:FF:000001">
    <property type="entry name" value="Vitamin B12 ABC transporter permease BtuC"/>
    <property type="match status" value="1"/>
</dbReference>
<keyword evidence="7 8" id="KW-0472">Membrane</keyword>
<proteinExistence type="inferred from homology"/>
<evidence type="ECO:0000313" key="9">
    <source>
        <dbReference type="EMBL" id="GAE89362.1"/>
    </source>
</evidence>
<keyword evidence="5 8" id="KW-0812">Transmembrane</keyword>
<comment type="subcellular location">
    <subcellularLocation>
        <location evidence="1">Cell membrane</location>
        <topology evidence="1">Multi-pass membrane protein</topology>
    </subcellularLocation>
</comment>
<feature type="transmembrane region" description="Helical" evidence="8">
    <location>
        <begin position="296"/>
        <end position="315"/>
    </location>
</feature>
<name>W4V810_9FIRM</name>
<keyword evidence="10" id="KW-1185">Reference proteome</keyword>
<dbReference type="AlphaFoldDB" id="W4V810"/>
<dbReference type="SUPFAM" id="SSF81345">
    <property type="entry name" value="ABC transporter involved in vitamin B12 uptake, BtuC"/>
    <property type="match status" value="1"/>
</dbReference>
<keyword evidence="6 8" id="KW-1133">Transmembrane helix</keyword>
<accession>W4V810</accession>
<dbReference type="PANTHER" id="PTHR30472:SF25">
    <property type="entry name" value="ABC TRANSPORTER PERMEASE PROTEIN MJ0876-RELATED"/>
    <property type="match status" value="1"/>
</dbReference>
<feature type="transmembrane region" description="Helical" evidence="8">
    <location>
        <begin position="77"/>
        <end position="94"/>
    </location>
</feature>
<evidence type="ECO:0000256" key="2">
    <source>
        <dbReference type="ARBA" id="ARBA00007935"/>
    </source>
</evidence>
<dbReference type="CDD" id="cd06550">
    <property type="entry name" value="TM_ABC_iron-siderophores_like"/>
    <property type="match status" value="1"/>
</dbReference>
<dbReference type="EMBL" id="BAVR01000036">
    <property type="protein sequence ID" value="GAE89362.1"/>
    <property type="molecule type" value="Genomic_DNA"/>
</dbReference>
<evidence type="ECO:0000256" key="5">
    <source>
        <dbReference type="ARBA" id="ARBA00022692"/>
    </source>
</evidence>
<gene>
    <name evidence="9" type="ORF">JCM21531_2881</name>
</gene>
<feature type="transmembrane region" description="Helical" evidence="8">
    <location>
        <begin position="166"/>
        <end position="187"/>
    </location>
</feature>
<reference evidence="9" key="1">
    <citation type="journal article" date="2014" name="Genome Announc.">
        <title>Draft Genome Sequence of Clostridium straminisolvens Strain JCM 21531T, Isolated from a Cellulose-Degrading Bacterial Community.</title>
        <authorList>
            <person name="Yuki M."/>
            <person name="Oshima K."/>
            <person name="Suda W."/>
            <person name="Sakamoto M."/>
            <person name="Kitamura K."/>
            <person name="Iida T."/>
            <person name="Hattori M."/>
            <person name="Ohkuma M."/>
        </authorList>
    </citation>
    <scope>NUCLEOTIDE SEQUENCE [LARGE SCALE GENOMIC DNA]</scope>
    <source>
        <strain evidence="9">JCM 21531</strain>
    </source>
</reference>
<feature type="transmembrane region" description="Helical" evidence="8">
    <location>
        <begin position="255"/>
        <end position="281"/>
    </location>
</feature>
<dbReference type="PANTHER" id="PTHR30472">
    <property type="entry name" value="FERRIC ENTEROBACTIN TRANSPORT SYSTEM PERMEASE PROTEIN"/>
    <property type="match status" value="1"/>
</dbReference>
<feature type="transmembrane region" description="Helical" evidence="8">
    <location>
        <begin position="207"/>
        <end position="229"/>
    </location>
</feature>
<evidence type="ECO:0000313" key="10">
    <source>
        <dbReference type="Proteomes" id="UP000019109"/>
    </source>
</evidence>
<dbReference type="STRING" id="1294263.JCM21531_2881"/>
<feature type="transmembrane region" description="Helical" evidence="8">
    <location>
        <begin position="132"/>
        <end position="154"/>
    </location>
</feature>
<dbReference type="Gene3D" id="1.10.3470.10">
    <property type="entry name" value="ABC transporter involved in vitamin B12 uptake, BtuC"/>
    <property type="match status" value="1"/>
</dbReference>
<dbReference type="Proteomes" id="UP000019109">
    <property type="component" value="Unassembled WGS sequence"/>
</dbReference>
<dbReference type="OrthoDB" id="9792889at2"/>
<dbReference type="GO" id="GO:0033214">
    <property type="term" value="P:siderophore-iron import into cell"/>
    <property type="evidence" value="ECO:0007669"/>
    <property type="project" value="TreeGrafter"/>
</dbReference>
<evidence type="ECO:0000256" key="1">
    <source>
        <dbReference type="ARBA" id="ARBA00004651"/>
    </source>
</evidence>
<sequence>MSFGDKKYRYRLALIFGGLLLLLLILASITVGAANISIFDAIYILIRRIPFLGRFIAGGEVSRTHELIVINIRLPRVIAAAVIGLGLSAAGATYQGMLANPMADPYVLGVSAGAALGASIAIVTGADKIVGGFGITTAAAFVFSLLTVFIVFSIAKTGAKLSNTHLLLAGVAVSFFASSIMSVLMVLNRDKVSSITYWMMGSMAYTSWKQLLILVPLVIGGTILVCVFARELNIIAAGEDEARSLGVEVERVKKLLLVICSVIVAACVAVSGVVGFVGLIIPHTVRLVSGSDNRTVLPFSAIGGGIFLVLCDTISRIPTSEIPVGVLTSMFGAPYFISILIRSKKKVV</sequence>
<dbReference type="InterPro" id="IPR000522">
    <property type="entry name" value="ABC_transptr_permease_BtuC"/>
</dbReference>
<dbReference type="RefSeq" id="WP_038289571.1">
    <property type="nucleotide sequence ID" value="NZ_BAVR01000036.1"/>
</dbReference>
<feature type="transmembrane region" description="Helical" evidence="8">
    <location>
        <begin position="322"/>
        <end position="341"/>
    </location>
</feature>
<evidence type="ECO:0000256" key="6">
    <source>
        <dbReference type="ARBA" id="ARBA00022989"/>
    </source>
</evidence>
<evidence type="ECO:0000256" key="8">
    <source>
        <dbReference type="SAM" id="Phobius"/>
    </source>
</evidence>
<comment type="caution">
    <text evidence="9">The sequence shown here is derived from an EMBL/GenBank/DDBJ whole genome shotgun (WGS) entry which is preliminary data.</text>
</comment>
<evidence type="ECO:0000256" key="4">
    <source>
        <dbReference type="ARBA" id="ARBA00022475"/>
    </source>
</evidence>
<comment type="similarity">
    <text evidence="2">Belongs to the binding-protein-dependent transport system permease family. FecCD subfamily.</text>
</comment>
<keyword evidence="4" id="KW-1003">Cell membrane</keyword>
<dbReference type="Pfam" id="PF01032">
    <property type="entry name" value="FecCD"/>
    <property type="match status" value="1"/>
</dbReference>
<organism evidence="9 10">
    <name type="scientific">Acetivibrio straminisolvens JCM 21531</name>
    <dbReference type="NCBI Taxonomy" id="1294263"/>
    <lineage>
        <taxon>Bacteria</taxon>
        <taxon>Bacillati</taxon>
        <taxon>Bacillota</taxon>
        <taxon>Clostridia</taxon>
        <taxon>Eubacteriales</taxon>
        <taxon>Oscillospiraceae</taxon>
        <taxon>Acetivibrio</taxon>
    </lineage>
</organism>
<feature type="transmembrane region" description="Helical" evidence="8">
    <location>
        <begin position="106"/>
        <end position="126"/>
    </location>
</feature>
<dbReference type="GO" id="GO:0022857">
    <property type="term" value="F:transmembrane transporter activity"/>
    <property type="evidence" value="ECO:0007669"/>
    <property type="project" value="InterPro"/>
</dbReference>
<dbReference type="GO" id="GO:0005886">
    <property type="term" value="C:plasma membrane"/>
    <property type="evidence" value="ECO:0007669"/>
    <property type="project" value="UniProtKB-SubCell"/>
</dbReference>
<dbReference type="InterPro" id="IPR037294">
    <property type="entry name" value="ABC_BtuC-like"/>
</dbReference>
<keyword evidence="3" id="KW-0813">Transport</keyword>
<evidence type="ECO:0000256" key="3">
    <source>
        <dbReference type="ARBA" id="ARBA00022448"/>
    </source>
</evidence>
<evidence type="ECO:0000256" key="7">
    <source>
        <dbReference type="ARBA" id="ARBA00023136"/>
    </source>
</evidence>
<protein>
    <submittedName>
        <fullName evidence="9">Vitamin B12 ABC transporter</fullName>
    </submittedName>
</protein>